<dbReference type="EMBL" id="NBIM01000001">
    <property type="protein sequence ID" value="OXY82107.1"/>
    <property type="molecule type" value="Genomic_DNA"/>
</dbReference>
<keyword evidence="3" id="KW-1185">Reference proteome</keyword>
<name>A0A233RFE0_9GAMM</name>
<evidence type="ECO:0000256" key="1">
    <source>
        <dbReference type="SAM" id="MobiDB-lite"/>
    </source>
</evidence>
<sequence>MNILLGTSAFCDRDEATTLLLQANISPTEILALENEQALNHAGELLENNAANAIVLYAPLEWVLQQATEQGFVIEQALVTWQQNASQLIRFYKQHRTRVLLANFVEVFSSPRAFADACANRWPELTVNCNESLRAEAKPDPFYQLLAYAIQSQAPALQTLGQQLAALSQPLAEHSPEHSLLPVDINQLVTHYQNAISVQQQLPGLLEKQAINQVLLNELKEKAHHQQQLAEQERQAYSQEKQEWQSQNTRLQEQLNSLQQAHNQTRQKQDELQQENQLLLEQLFAVQEALESRTLEHEKQRAQHQQQQEQLNGLQQVHNQTRQKQDELQQENQQLLEQLFTVQEALESRTLEYEKQRAQHQQQQQAYNKEQQELYSKITQQQEQLNSQQQVLNQAKNEQNELQQENQLLLEQLFSVQEEFENYFISSAQKDHQPAVSDTPAVSQSASNEKVSVLKQQFQKRAEQKALKRKLADLYNSSLFDAKWYLAQYPDVANDKKFRKNPALHYLRFGGFEGRNPGPNFDSATYLLLNPDVKAEGFNPLLHYLRFGQAENRRTS</sequence>
<dbReference type="OrthoDB" id="7068720at2"/>
<feature type="region of interest" description="Disordered" evidence="1">
    <location>
        <begin position="226"/>
        <end position="251"/>
    </location>
</feature>
<evidence type="ECO:0000313" key="2">
    <source>
        <dbReference type="EMBL" id="OXY82107.1"/>
    </source>
</evidence>
<organism evidence="2 3">
    <name type="scientific">Oceanimonas doudoroffii</name>
    <dbReference type="NCBI Taxonomy" id="84158"/>
    <lineage>
        <taxon>Bacteria</taxon>
        <taxon>Pseudomonadati</taxon>
        <taxon>Pseudomonadota</taxon>
        <taxon>Gammaproteobacteria</taxon>
        <taxon>Aeromonadales</taxon>
        <taxon>Aeromonadaceae</taxon>
        <taxon>Oceanimonas</taxon>
    </lineage>
</organism>
<accession>A0A233RFE0</accession>
<dbReference type="RefSeq" id="WP_094198886.1">
    <property type="nucleotide sequence ID" value="NZ_NBIM01000001.1"/>
</dbReference>
<gene>
    <name evidence="2" type="ORF">B6S08_00800</name>
</gene>
<evidence type="ECO:0000313" key="3">
    <source>
        <dbReference type="Proteomes" id="UP000242757"/>
    </source>
</evidence>
<proteinExistence type="predicted"/>
<protein>
    <submittedName>
        <fullName evidence="2">Uncharacterized protein</fullName>
    </submittedName>
</protein>
<dbReference type="Proteomes" id="UP000242757">
    <property type="component" value="Unassembled WGS sequence"/>
</dbReference>
<dbReference type="AlphaFoldDB" id="A0A233RFE0"/>
<comment type="caution">
    <text evidence="2">The sequence shown here is derived from an EMBL/GenBank/DDBJ whole genome shotgun (WGS) entry which is preliminary data.</text>
</comment>
<reference evidence="2 3" key="1">
    <citation type="submission" date="2017-08" db="EMBL/GenBank/DDBJ databases">
        <title>A Genome Sequence of Oceanimonas doudoroffii ATCC 27123T.</title>
        <authorList>
            <person name="Brennan M.A."/>
            <person name="Maclea K.S."/>
            <person name="Mcclelland W.D."/>
            <person name="Trachtenberg A.M."/>
        </authorList>
    </citation>
    <scope>NUCLEOTIDE SEQUENCE [LARGE SCALE GENOMIC DNA]</scope>
    <source>
        <strain evidence="2 3">ATCC 27123</strain>
    </source>
</reference>